<proteinExistence type="predicted"/>
<feature type="region of interest" description="Disordered" evidence="1">
    <location>
        <begin position="189"/>
        <end position="216"/>
    </location>
</feature>
<comment type="caution">
    <text evidence="2">The sequence shown here is derived from an EMBL/GenBank/DDBJ whole genome shotgun (WGS) entry which is preliminary data.</text>
</comment>
<dbReference type="RefSeq" id="XP_044724805.1">
    <property type="nucleotide sequence ID" value="XM_044861172.1"/>
</dbReference>
<dbReference type="EMBL" id="JAIZPD010000002">
    <property type="protein sequence ID" value="KAH0967292.1"/>
    <property type="molecule type" value="Genomic_DNA"/>
</dbReference>
<dbReference type="OrthoDB" id="4961108at2759"/>
<dbReference type="GeneID" id="68351830"/>
<reference evidence="2" key="1">
    <citation type="submission" date="2021-09" db="EMBL/GenBank/DDBJ databases">
        <title>A high-quality genome of the endoparasitic fungus Hirsutella rhossiliensis with a comparison of Hirsutella genomes reveals transposable elements contributing to genome size variation.</title>
        <authorList>
            <person name="Lin R."/>
            <person name="Jiao Y."/>
            <person name="Sun X."/>
            <person name="Ling J."/>
            <person name="Xie B."/>
            <person name="Cheng X."/>
        </authorList>
    </citation>
    <scope>NUCLEOTIDE SEQUENCE</scope>
    <source>
        <strain evidence="2">HR02</strain>
    </source>
</reference>
<sequence>MPARMGSSRSAPFIPNLLEDLSIDTDVRTEDVLRDIPILSDRSGWDMWLQRVETVARLGGIWEYVNPRGARQLQEPVRPEPPVPPAFDTFAGRRRNESDQDFQARFLEHKLTLDLAGRSFAISQDRFRVDCLEYSIKLGEHATAKEELNQLNVTIYSSVADEWKSHLAGDKATTPRLKLVTLESLMTGVKPDSSQQNPPHPQFERPGSSQQNPPHSQFERLIEKLKCEGPRDWLAWASDVIDLSEGCDEIAGSTICDQLAKDSFLESVEPYYADFHERWSKKVNDAICYGEAPVAFHEIIDEFISGKLLPPAKTDTMLVRMKSKSVESPPSSSRSTDTAKLTSKWCPGCQGVHRIKGSFWWQTCWVYHEYMGGKTAPRWFKTRTDKLEAVRDRMLMHPKEEELALEWYLSRSR</sequence>
<evidence type="ECO:0000313" key="2">
    <source>
        <dbReference type="EMBL" id="KAH0967292.1"/>
    </source>
</evidence>
<evidence type="ECO:0000313" key="3">
    <source>
        <dbReference type="Proteomes" id="UP000824596"/>
    </source>
</evidence>
<keyword evidence="3" id="KW-1185">Reference proteome</keyword>
<name>A0A9P8N5E7_9HYPO</name>
<organism evidence="2 3">
    <name type="scientific">Hirsutella rhossiliensis</name>
    <dbReference type="NCBI Taxonomy" id="111463"/>
    <lineage>
        <taxon>Eukaryota</taxon>
        <taxon>Fungi</taxon>
        <taxon>Dikarya</taxon>
        <taxon>Ascomycota</taxon>
        <taxon>Pezizomycotina</taxon>
        <taxon>Sordariomycetes</taxon>
        <taxon>Hypocreomycetidae</taxon>
        <taxon>Hypocreales</taxon>
        <taxon>Ophiocordycipitaceae</taxon>
        <taxon>Hirsutella</taxon>
    </lineage>
</organism>
<dbReference type="AlphaFoldDB" id="A0A9P8N5E7"/>
<accession>A0A9P8N5E7</accession>
<gene>
    <name evidence="2" type="ORF">HRG_02701</name>
</gene>
<evidence type="ECO:0000256" key="1">
    <source>
        <dbReference type="SAM" id="MobiDB-lite"/>
    </source>
</evidence>
<protein>
    <submittedName>
        <fullName evidence="2">Uncharacterized protein</fullName>
    </submittedName>
</protein>
<dbReference type="Proteomes" id="UP000824596">
    <property type="component" value="Unassembled WGS sequence"/>
</dbReference>